<accession>A0AAU9DKC9</accession>
<proteinExistence type="inferred from homology"/>
<evidence type="ECO:0000256" key="1">
    <source>
        <dbReference type="ARBA" id="ARBA00001412"/>
    </source>
</evidence>
<evidence type="ECO:0000256" key="6">
    <source>
        <dbReference type="ARBA" id="ARBA00022801"/>
    </source>
</evidence>
<comment type="catalytic activity">
    <reaction evidence="1 10">
        <text>Hydrolysis of terminal non-reducing beta-D-galactose residues in beta-D-galactosides.</text>
        <dbReference type="EC" id="3.2.1.23"/>
    </reaction>
</comment>
<dbReference type="SMART" id="SM01038">
    <property type="entry name" value="Bgal_small_N"/>
    <property type="match status" value="1"/>
</dbReference>
<keyword evidence="6 10" id="KW-0378">Hydrolase</keyword>
<dbReference type="Gene3D" id="2.60.120.260">
    <property type="entry name" value="Galactose-binding domain-like"/>
    <property type="match status" value="1"/>
</dbReference>
<feature type="domain" description="Beta galactosidase small chain/" evidence="13">
    <location>
        <begin position="791"/>
        <end position="1064"/>
    </location>
</feature>
<dbReference type="PRINTS" id="PR00132">
    <property type="entry name" value="GLHYDRLASE2"/>
</dbReference>
<dbReference type="EMBL" id="AP025315">
    <property type="protein sequence ID" value="BDD11710.1"/>
    <property type="molecule type" value="Genomic_DNA"/>
</dbReference>
<comment type="similarity">
    <text evidence="3 10">Belongs to the glycosyl hydrolase 2 family.</text>
</comment>
<evidence type="ECO:0000256" key="3">
    <source>
        <dbReference type="ARBA" id="ARBA00007401"/>
    </source>
</evidence>
<evidence type="ECO:0000313" key="14">
    <source>
        <dbReference type="EMBL" id="BDD11710.1"/>
    </source>
</evidence>
<keyword evidence="14" id="KW-0614">Plasmid</keyword>
<dbReference type="InterPro" id="IPR014718">
    <property type="entry name" value="GH-type_carb-bd"/>
</dbReference>
<name>A0AAU9DKC9_9BACT</name>
<gene>
    <name evidence="14" type="primary">lacZ_2</name>
    <name evidence="14" type="ORF">FUAX_41420</name>
</gene>
<dbReference type="InterPro" id="IPR023230">
    <property type="entry name" value="Glyco_hydro_2_CS"/>
</dbReference>
<geneLocation type="plasmid" evidence="14 15">
    <name>pFA1</name>
</geneLocation>
<evidence type="ECO:0000256" key="7">
    <source>
        <dbReference type="ARBA" id="ARBA00022837"/>
    </source>
</evidence>
<evidence type="ECO:0000256" key="5">
    <source>
        <dbReference type="ARBA" id="ARBA00012756"/>
    </source>
</evidence>
<dbReference type="InterPro" id="IPR023232">
    <property type="entry name" value="Glyco_hydro_2_AS"/>
</dbReference>
<feature type="region of interest" description="Disordered" evidence="11">
    <location>
        <begin position="510"/>
        <end position="538"/>
    </location>
</feature>
<feature type="signal peptide" evidence="12">
    <location>
        <begin position="1"/>
        <end position="18"/>
    </location>
</feature>
<dbReference type="InterPro" id="IPR036156">
    <property type="entry name" value="Beta-gal/glucu_dom_sf"/>
</dbReference>
<dbReference type="InterPro" id="IPR004199">
    <property type="entry name" value="B-gal_small/dom_5"/>
</dbReference>
<comment type="subunit">
    <text evidence="4">Monomer.</text>
</comment>
<evidence type="ECO:0000256" key="11">
    <source>
        <dbReference type="SAM" id="MobiDB-lite"/>
    </source>
</evidence>
<dbReference type="Pfam" id="PF00703">
    <property type="entry name" value="Glyco_hydro_2"/>
    <property type="match status" value="1"/>
</dbReference>
<sequence length="1085" mass="122360">MRRLLTLLALLSLAPAYGQFKQQHDWENPRVTGINKEPARATMYSFKDVQSALAVTPDASDRVISLDGTWKFRYATTPDKAPVGFEKGNINGWDDIKVPGNWEIQGFGQPIYTNTRYPFPAKPPYIDESMNGNAVGSYFREFEVPATWDGMRITLQFGGVSSACYVWVNGKEVGYSQGSRLPAEFEITKYLKKGKNSLAVKVIRWSDGSYLEDQDHWRLSGIHRSVRLLAEPEVSLTDFFARGDLDKNYEDATLRIRPRINVPEGRDVKGWKLEAKLFDAEGKPVPHERMEFPLTKIIREYWPYRDNPRFGLLEAKIFNPKKWSAETPNLYTLVVSVIDNEGKTHEAKSSRIGFRKIEVSPSGQILINGEEILLYGANRHDHSPTGGKTVTREEMVRDLELLKRFNFNAIRTSHYPNDPMWLDLCDEYGIYLIDEANLESHGVGCKLSFMDEWAGAMVERATRMVHRDKNHPSVIIWSLGNESGDGPNHSAMAGWIHTYDITRLVHYESAQGDSKHPDNLEKDDPGYNELMGKRGANPTDPPYVDMLSRFYPKHYQLKALAEQDRSGRPIIMSEYSHSMGNSTGNLAEFWEHIREKKNLAGGFIWDWMDQGILTKNDKGESYYAYGGDFGDKPNDGNFCLNGLIAADQTPHAAMWECKRVFQPIEFVQVDAETNLYKVSNRHFFNDLDQFQLRWELQQNGKTVQSGVLPTLRAEAGKAAQVTIPAKAFAKEPGSEYFLRLSAHLTADKKWANKGHEVAANQFSMGERTALPTLDLKKYPALSVDRQGGDITVKAKNFTARFDNTTGALKEMVYKGEKLISAPLTPQTWRAPTDNEDRGFRTPKVLGLWKDAVAKGEVTSVNVKEVSPKQVDVEVKRTLASGKANYNTRYSVYANGDIRISVNFAPSADKLPNMPKLGASLKVPTKYRNVTWYGRGPQENYIDRLRGADVGLFTLGLDKYAVSYTRPQEYANRSGVRWMALTDARGKGVVFVADSLLETSVWPHSKETLEKAKHTYDLKPDTDLTVNLDGLQMGVGGDNSWGAIAAPLDKYQLKAQPYHYGFTIRPVLKDPSKKALEALPGESRVF</sequence>
<dbReference type="RefSeq" id="WP_338394826.1">
    <property type="nucleotide sequence ID" value="NZ_AP025315.1"/>
</dbReference>
<dbReference type="Pfam" id="PF16353">
    <property type="entry name" value="LacZ_4"/>
    <property type="match status" value="1"/>
</dbReference>
<evidence type="ECO:0000256" key="9">
    <source>
        <dbReference type="ARBA" id="ARBA00032230"/>
    </source>
</evidence>
<evidence type="ECO:0000259" key="13">
    <source>
        <dbReference type="SMART" id="SM01038"/>
    </source>
</evidence>
<dbReference type="GO" id="GO:0009341">
    <property type="term" value="C:beta-galactosidase complex"/>
    <property type="evidence" value="ECO:0007669"/>
    <property type="project" value="InterPro"/>
</dbReference>
<dbReference type="InterPro" id="IPR006101">
    <property type="entry name" value="Glyco_hydro_2"/>
</dbReference>
<evidence type="ECO:0000256" key="12">
    <source>
        <dbReference type="SAM" id="SignalP"/>
    </source>
</evidence>
<dbReference type="GO" id="GO:0030246">
    <property type="term" value="F:carbohydrate binding"/>
    <property type="evidence" value="ECO:0007669"/>
    <property type="project" value="InterPro"/>
</dbReference>
<evidence type="ECO:0000256" key="2">
    <source>
        <dbReference type="ARBA" id="ARBA00001913"/>
    </source>
</evidence>
<dbReference type="Pfam" id="PF02837">
    <property type="entry name" value="Glyco_hydro_2_N"/>
    <property type="match status" value="1"/>
</dbReference>
<dbReference type="EC" id="3.2.1.23" evidence="5 10"/>
<organism evidence="14 15">
    <name type="scientific">Fulvitalea axinellae</name>
    <dbReference type="NCBI Taxonomy" id="1182444"/>
    <lineage>
        <taxon>Bacteria</taxon>
        <taxon>Pseudomonadati</taxon>
        <taxon>Bacteroidota</taxon>
        <taxon>Cytophagia</taxon>
        <taxon>Cytophagales</taxon>
        <taxon>Persicobacteraceae</taxon>
        <taxon>Fulvitalea</taxon>
    </lineage>
</organism>
<dbReference type="PROSITE" id="PS00719">
    <property type="entry name" value="GLYCOSYL_HYDROL_F2_1"/>
    <property type="match status" value="1"/>
</dbReference>
<protein>
    <recommendedName>
        <fullName evidence="5 10">Beta-galactosidase</fullName>
        <ecNumber evidence="5 10">3.2.1.23</ecNumber>
    </recommendedName>
    <alternativeName>
        <fullName evidence="9 10">Lactase</fullName>
    </alternativeName>
</protein>
<keyword evidence="8 10" id="KW-0326">Glycosidase</keyword>
<dbReference type="KEGG" id="fax:FUAX_41420"/>
<keyword evidence="12" id="KW-0732">Signal</keyword>
<evidence type="ECO:0000313" key="15">
    <source>
        <dbReference type="Proteomes" id="UP001348817"/>
    </source>
</evidence>
<dbReference type="InterPro" id="IPR008979">
    <property type="entry name" value="Galactose-bd-like_sf"/>
</dbReference>
<keyword evidence="15" id="KW-1185">Reference proteome</keyword>
<dbReference type="AlphaFoldDB" id="A0AAU9DKC9"/>
<dbReference type="GO" id="GO:0004565">
    <property type="term" value="F:beta-galactosidase activity"/>
    <property type="evidence" value="ECO:0007669"/>
    <property type="project" value="UniProtKB-EC"/>
</dbReference>
<dbReference type="PANTHER" id="PTHR46323">
    <property type="entry name" value="BETA-GALACTOSIDASE"/>
    <property type="match status" value="1"/>
</dbReference>
<dbReference type="InterPro" id="IPR011013">
    <property type="entry name" value="Gal_mutarotase_sf_dom"/>
</dbReference>
<evidence type="ECO:0000256" key="10">
    <source>
        <dbReference type="RuleBase" id="RU361154"/>
    </source>
</evidence>
<dbReference type="InterPro" id="IPR050347">
    <property type="entry name" value="Bact_Beta-galactosidase"/>
</dbReference>
<dbReference type="InterPro" id="IPR032312">
    <property type="entry name" value="LacZ_4"/>
</dbReference>
<dbReference type="SUPFAM" id="SSF74650">
    <property type="entry name" value="Galactose mutarotase-like"/>
    <property type="match status" value="1"/>
</dbReference>
<dbReference type="Gene3D" id="3.20.20.80">
    <property type="entry name" value="Glycosidases"/>
    <property type="match status" value="1"/>
</dbReference>
<dbReference type="SUPFAM" id="SSF51445">
    <property type="entry name" value="(Trans)glycosidases"/>
    <property type="match status" value="1"/>
</dbReference>
<dbReference type="Gene3D" id="2.70.98.10">
    <property type="match status" value="1"/>
</dbReference>
<dbReference type="Pfam" id="PF02929">
    <property type="entry name" value="Bgal_small_N"/>
    <property type="match status" value="1"/>
</dbReference>
<dbReference type="SUPFAM" id="SSF49785">
    <property type="entry name" value="Galactose-binding domain-like"/>
    <property type="match status" value="1"/>
</dbReference>
<dbReference type="Pfam" id="PF02836">
    <property type="entry name" value="Glyco_hydro_2_C"/>
    <property type="match status" value="1"/>
</dbReference>
<feature type="compositionally biased region" description="Basic and acidic residues" evidence="11">
    <location>
        <begin position="513"/>
        <end position="525"/>
    </location>
</feature>
<reference evidence="14 15" key="1">
    <citation type="submission" date="2021-12" db="EMBL/GenBank/DDBJ databases">
        <title>Genome sequencing of bacteria with rrn-lacking chromosome and rrn-plasmid.</title>
        <authorList>
            <person name="Anda M."/>
            <person name="Iwasaki W."/>
        </authorList>
    </citation>
    <scope>NUCLEOTIDE SEQUENCE [LARGE SCALE GENOMIC DNA]</scope>
    <source>
        <strain evidence="14 15">DSM 100852</strain>
        <plasmid evidence="14 15">pFA1</plasmid>
    </source>
</reference>
<keyword evidence="7" id="KW-0106">Calcium</keyword>
<feature type="chain" id="PRO_5043459822" description="Beta-galactosidase" evidence="12">
    <location>
        <begin position="19"/>
        <end position="1085"/>
    </location>
</feature>
<dbReference type="PROSITE" id="PS00608">
    <property type="entry name" value="GLYCOSYL_HYDROL_F2_2"/>
    <property type="match status" value="1"/>
</dbReference>
<dbReference type="InterPro" id="IPR006102">
    <property type="entry name" value="Ig-like_GH2"/>
</dbReference>
<dbReference type="InterPro" id="IPR006103">
    <property type="entry name" value="Glyco_hydro_2_cat"/>
</dbReference>
<dbReference type="Proteomes" id="UP001348817">
    <property type="component" value="Plasmid pFA1"/>
</dbReference>
<comment type="cofactor">
    <cofactor evidence="2">
        <name>Ca(2+)</name>
        <dbReference type="ChEBI" id="CHEBI:29108"/>
    </cofactor>
</comment>
<dbReference type="InterPro" id="IPR006104">
    <property type="entry name" value="Glyco_hydro_2_N"/>
</dbReference>
<dbReference type="InterPro" id="IPR013783">
    <property type="entry name" value="Ig-like_fold"/>
</dbReference>
<evidence type="ECO:0000256" key="8">
    <source>
        <dbReference type="ARBA" id="ARBA00023295"/>
    </source>
</evidence>
<dbReference type="InterPro" id="IPR017853">
    <property type="entry name" value="GH"/>
</dbReference>
<dbReference type="PANTHER" id="PTHR46323:SF2">
    <property type="entry name" value="BETA-GALACTOSIDASE"/>
    <property type="match status" value="1"/>
</dbReference>
<dbReference type="GO" id="GO:0005990">
    <property type="term" value="P:lactose catabolic process"/>
    <property type="evidence" value="ECO:0007669"/>
    <property type="project" value="TreeGrafter"/>
</dbReference>
<dbReference type="Gene3D" id="2.60.40.10">
    <property type="entry name" value="Immunoglobulins"/>
    <property type="match status" value="2"/>
</dbReference>
<evidence type="ECO:0000256" key="4">
    <source>
        <dbReference type="ARBA" id="ARBA00011245"/>
    </source>
</evidence>
<dbReference type="SUPFAM" id="SSF49303">
    <property type="entry name" value="beta-Galactosidase/glucuronidase domain"/>
    <property type="match status" value="2"/>
</dbReference>